<feature type="transmembrane region" description="Helical" evidence="1">
    <location>
        <begin position="6"/>
        <end position="24"/>
    </location>
</feature>
<organism evidence="2 3">
    <name type="scientific">Viridibacillus soli</name>
    <dbReference type="NCBI Taxonomy" id="2798301"/>
    <lineage>
        <taxon>Bacteria</taxon>
        <taxon>Bacillati</taxon>
        <taxon>Bacillota</taxon>
        <taxon>Bacilli</taxon>
        <taxon>Bacillales</taxon>
        <taxon>Caryophanaceae</taxon>
        <taxon>Viridibacillus</taxon>
    </lineage>
</organism>
<dbReference type="Proteomes" id="UP000618943">
    <property type="component" value="Unassembled WGS sequence"/>
</dbReference>
<keyword evidence="1" id="KW-0472">Membrane</keyword>
<sequence>MALLSIYVFILNLLFYVLSTFVNVDLVPGKVWLGVLIICPIIGVILALVYSKGKLKVIGLSGNLLIFFIAILFPYIVTTFIWNRP</sequence>
<proteinExistence type="predicted"/>
<evidence type="ECO:0000313" key="2">
    <source>
        <dbReference type="EMBL" id="MBK3495149.1"/>
    </source>
</evidence>
<protein>
    <submittedName>
        <fullName evidence="2">Uncharacterized protein</fullName>
    </submittedName>
</protein>
<reference evidence="2 3" key="1">
    <citation type="submission" date="2020-12" db="EMBL/GenBank/DDBJ databases">
        <title>YIM B01967 draft genome.</title>
        <authorList>
            <person name="Yan X."/>
        </authorList>
    </citation>
    <scope>NUCLEOTIDE SEQUENCE [LARGE SCALE GENOMIC DNA]</scope>
    <source>
        <strain evidence="2 3">YIM B01967</strain>
    </source>
</reference>
<comment type="caution">
    <text evidence="2">The sequence shown here is derived from an EMBL/GenBank/DDBJ whole genome shotgun (WGS) entry which is preliminary data.</text>
</comment>
<keyword evidence="1" id="KW-1133">Transmembrane helix</keyword>
<feature type="transmembrane region" description="Helical" evidence="1">
    <location>
        <begin position="57"/>
        <end position="82"/>
    </location>
</feature>
<name>A0ABS1H771_9BACL</name>
<dbReference type="EMBL" id="JAEOAH010000011">
    <property type="protein sequence ID" value="MBK3495149.1"/>
    <property type="molecule type" value="Genomic_DNA"/>
</dbReference>
<gene>
    <name evidence="2" type="ORF">JFL43_09830</name>
</gene>
<feature type="transmembrane region" description="Helical" evidence="1">
    <location>
        <begin position="31"/>
        <end position="51"/>
    </location>
</feature>
<keyword evidence="3" id="KW-1185">Reference proteome</keyword>
<evidence type="ECO:0000256" key="1">
    <source>
        <dbReference type="SAM" id="Phobius"/>
    </source>
</evidence>
<keyword evidence="1" id="KW-0812">Transmembrane</keyword>
<evidence type="ECO:0000313" key="3">
    <source>
        <dbReference type="Proteomes" id="UP000618943"/>
    </source>
</evidence>
<accession>A0ABS1H771</accession>
<dbReference type="RefSeq" id="WP_100797065.1">
    <property type="nucleotide sequence ID" value="NZ_JAEOAH010000011.1"/>
</dbReference>